<organism evidence="5 6">
    <name type="scientific">Candidatus Ornithospirochaeta stercoripullorum</name>
    <dbReference type="NCBI Taxonomy" id="2840899"/>
    <lineage>
        <taxon>Bacteria</taxon>
        <taxon>Pseudomonadati</taxon>
        <taxon>Spirochaetota</taxon>
        <taxon>Spirochaetia</taxon>
        <taxon>Spirochaetales</taxon>
        <taxon>Spirochaetaceae</taxon>
        <taxon>Spirochaetaceae incertae sedis</taxon>
        <taxon>Candidatus Ornithospirochaeta</taxon>
    </lineage>
</organism>
<reference evidence="5" key="1">
    <citation type="submission" date="2020-10" db="EMBL/GenBank/DDBJ databases">
        <authorList>
            <person name="Gilroy R."/>
        </authorList>
    </citation>
    <scope>NUCLEOTIDE SEQUENCE</scope>
    <source>
        <strain evidence="5">7293</strain>
    </source>
</reference>
<dbReference type="GO" id="GO:0005829">
    <property type="term" value="C:cytosol"/>
    <property type="evidence" value="ECO:0007669"/>
    <property type="project" value="TreeGrafter"/>
</dbReference>
<dbReference type="PANTHER" id="PTHR43434">
    <property type="entry name" value="PHOSPHOGLYCOLATE PHOSPHATASE"/>
    <property type="match status" value="1"/>
</dbReference>
<dbReference type="SFLD" id="SFLDG01135">
    <property type="entry name" value="C1.5.6:_HAD__Beta-PGM__Phospha"/>
    <property type="match status" value="1"/>
</dbReference>
<dbReference type="EC" id="3.1.3.18" evidence="4"/>
<dbReference type="InterPro" id="IPR023214">
    <property type="entry name" value="HAD_sf"/>
</dbReference>
<dbReference type="InterPro" id="IPR050155">
    <property type="entry name" value="HAD-like_hydrolase_sf"/>
</dbReference>
<dbReference type="Gene3D" id="1.10.150.240">
    <property type="entry name" value="Putative phosphatase, domain 2"/>
    <property type="match status" value="1"/>
</dbReference>
<dbReference type="PRINTS" id="PR00413">
    <property type="entry name" value="HADHALOGNASE"/>
</dbReference>
<comment type="similarity">
    <text evidence="3">Belongs to the HAD-like hydrolase superfamily. CbbY/CbbZ/Gph/YieH family.</text>
</comment>
<protein>
    <recommendedName>
        <fullName evidence="4">phosphoglycolate phosphatase</fullName>
        <ecNumber evidence="4">3.1.3.18</ecNumber>
    </recommendedName>
</protein>
<evidence type="ECO:0000256" key="2">
    <source>
        <dbReference type="ARBA" id="ARBA00004818"/>
    </source>
</evidence>
<dbReference type="EMBL" id="JADIMT010000112">
    <property type="protein sequence ID" value="MBO8437256.1"/>
    <property type="molecule type" value="Genomic_DNA"/>
</dbReference>
<comment type="catalytic activity">
    <reaction evidence="1">
        <text>2-phosphoglycolate + H2O = glycolate + phosphate</text>
        <dbReference type="Rhea" id="RHEA:14369"/>
        <dbReference type="ChEBI" id="CHEBI:15377"/>
        <dbReference type="ChEBI" id="CHEBI:29805"/>
        <dbReference type="ChEBI" id="CHEBI:43474"/>
        <dbReference type="ChEBI" id="CHEBI:58033"/>
        <dbReference type="EC" id="3.1.3.18"/>
    </reaction>
</comment>
<evidence type="ECO:0000256" key="3">
    <source>
        <dbReference type="ARBA" id="ARBA00006171"/>
    </source>
</evidence>
<evidence type="ECO:0000313" key="5">
    <source>
        <dbReference type="EMBL" id="MBO8437256.1"/>
    </source>
</evidence>
<dbReference type="PANTHER" id="PTHR43434:SF1">
    <property type="entry name" value="PHOSPHOGLYCOLATE PHOSPHATASE"/>
    <property type="match status" value="1"/>
</dbReference>
<dbReference type="SFLD" id="SFLDG01129">
    <property type="entry name" value="C1.5:_HAD__Beta-PGM__Phosphata"/>
    <property type="match status" value="1"/>
</dbReference>
<dbReference type="InterPro" id="IPR041492">
    <property type="entry name" value="HAD_2"/>
</dbReference>
<proteinExistence type="inferred from homology"/>
<dbReference type="SUPFAM" id="SSF56784">
    <property type="entry name" value="HAD-like"/>
    <property type="match status" value="1"/>
</dbReference>
<evidence type="ECO:0000256" key="1">
    <source>
        <dbReference type="ARBA" id="ARBA00000830"/>
    </source>
</evidence>
<dbReference type="InterPro" id="IPR036412">
    <property type="entry name" value="HAD-like_sf"/>
</dbReference>
<dbReference type="InterPro" id="IPR006439">
    <property type="entry name" value="HAD-SF_hydro_IA"/>
</dbReference>
<sequence length="220" mass="24055">MKAVFFDLDGTLLDTLPDIRNAMNYALKAYDGESAGVDEVRRYVGRGLRRALSQAAAEKNPKGLDEDEFELMFALMVSYYEKHPVVETVAYEGIPELLSALKAKGIKLGVVSNKADRLVQIIIDKLLPDYFSFVSGERAGIPLKPNPQLLLEGLKEVGVTRDECIYVGDSEVDAQTGEKAGVETLIVSYGFRSEAELMASGVEISANSVEELSEKLSSLL</sequence>
<dbReference type="NCBIfam" id="TIGR01549">
    <property type="entry name" value="HAD-SF-IA-v1"/>
    <property type="match status" value="1"/>
</dbReference>
<keyword evidence="5" id="KW-0378">Hydrolase</keyword>
<comment type="pathway">
    <text evidence="2">Organic acid metabolism; glycolate biosynthesis; glycolate from 2-phosphoglycolate: step 1/1.</text>
</comment>
<evidence type="ECO:0000313" key="6">
    <source>
        <dbReference type="Proteomes" id="UP000823615"/>
    </source>
</evidence>
<dbReference type="Gene3D" id="3.40.50.1000">
    <property type="entry name" value="HAD superfamily/HAD-like"/>
    <property type="match status" value="1"/>
</dbReference>
<dbReference type="Pfam" id="PF13419">
    <property type="entry name" value="HAD_2"/>
    <property type="match status" value="1"/>
</dbReference>
<dbReference type="SFLD" id="SFLDS00003">
    <property type="entry name" value="Haloacid_Dehalogenase"/>
    <property type="match status" value="1"/>
</dbReference>
<dbReference type="GO" id="GO:0008967">
    <property type="term" value="F:phosphoglycolate phosphatase activity"/>
    <property type="evidence" value="ECO:0007669"/>
    <property type="project" value="UniProtKB-EC"/>
</dbReference>
<dbReference type="Proteomes" id="UP000823615">
    <property type="component" value="Unassembled WGS sequence"/>
</dbReference>
<reference evidence="5" key="2">
    <citation type="journal article" date="2021" name="PeerJ">
        <title>Extensive microbial diversity within the chicken gut microbiome revealed by metagenomics and culture.</title>
        <authorList>
            <person name="Gilroy R."/>
            <person name="Ravi A."/>
            <person name="Getino M."/>
            <person name="Pursley I."/>
            <person name="Horton D.L."/>
            <person name="Alikhan N.F."/>
            <person name="Baker D."/>
            <person name="Gharbi K."/>
            <person name="Hall N."/>
            <person name="Watson M."/>
            <person name="Adriaenssens E.M."/>
            <person name="Foster-Nyarko E."/>
            <person name="Jarju S."/>
            <person name="Secka A."/>
            <person name="Antonio M."/>
            <person name="Oren A."/>
            <person name="Chaudhuri R.R."/>
            <person name="La Ragione R."/>
            <person name="Hildebrand F."/>
            <person name="Pallen M.J."/>
        </authorList>
    </citation>
    <scope>NUCLEOTIDE SEQUENCE</scope>
    <source>
        <strain evidence="5">7293</strain>
    </source>
</reference>
<gene>
    <name evidence="5" type="ORF">IAA97_09830</name>
</gene>
<name>A0A9D9H5M0_9SPIO</name>
<accession>A0A9D9H5M0</accession>
<comment type="caution">
    <text evidence="5">The sequence shown here is derived from an EMBL/GenBank/DDBJ whole genome shotgun (WGS) entry which is preliminary data.</text>
</comment>
<evidence type="ECO:0000256" key="4">
    <source>
        <dbReference type="ARBA" id="ARBA00013078"/>
    </source>
</evidence>
<dbReference type="AlphaFoldDB" id="A0A9D9H5M0"/>
<dbReference type="InterPro" id="IPR023198">
    <property type="entry name" value="PGP-like_dom2"/>
</dbReference>
<dbReference type="GO" id="GO:0006281">
    <property type="term" value="P:DNA repair"/>
    <property type="evidence" value="ECO:0007669"/>
    <property type="project" value="TreeGrafter"/>
</dbReference>